<sequence>MNSLLEAGEVSIDVDNLDPRLLGVDFHCAGSDAVPHPMNRGDIVGAQVEYATRDEEGNVIESRSFTPLRGCINYGEGSSCKMGKLACPVASVVSIEDYAKRIKKLRALPKTT</sequence>
<dbReference type="Proteomes" id="UP000176409">
    <property type="component" value="Unassembled WGS sequence"/>
</dbReference>
<proteinExistence type="predicted"/>
<organism evidence="1 2">
    <name type="scientific">Candidatus Gottesmanbacteria bacterium RIFCSPLOWO2_01_FULL_49_10</name>
    <dbReference type="NCBI Taxonomy" id="1798396"/>
    <lineage>
        <taxon>Bacteria</taxon>
        <taxon>Candidatus Gottesmaniibacteriota</taxon>
    </lineage>
</organism>
<protein>
    <submittedName>
        <fullName evidence="1">Uncharacterized protein</fullName>
    </submittedName>
</protein>
<accession>A0A1F6B112</accession>
<gene>
    <name evidence="1" type="ORF">A2973_04725</name>
</gene>
<evidence type="ECO:0000313" key="2">
    <source>
        <dbReference type="Proteomes" id="UP000176409"/>
    </source>
</evidence>
<name>A0A1F6B112_9BACT</name>
<dbReference type="AlphaFoldDB" id="A0A1F6B112"/>
<reference evidence="1 2" key="1">
    <citation type="journal article" date="2016" name="Nat. Commun.">
        <title>Thousands of microbial genomes shed light on interconnected biogeochemical processes in an aquifer system.</title>
        <authorList>
            <person name="Anantharaman K."/>
            <person name="Brown C.T."/>
            <person name="Hug L.A."/>
            <person name="Sharon I."/>
            <person name="Castelle C.J."/>
            <person name="Probst A.J."/>
            <person name="Thomas B.C."/>
            <person name="Singh A."/>
            <person name="Wilkins M.J."/>
            <person name="Karaoz U."/>
            <person name="Brodie E.L."/>
            <person name="Williams K.H."/>
            <person name="Hubbard S.S."/>
            <person name="Banfield J.F."/>
        </authorList>
    </citation>
    <scope>NUCLEOTIDE SEQUENCE [LARGE SCALE GENOMIC DNA]</scope>
</reference>
<comment type="caution">
    <text evidence="1">The sequence shown here is derived from an EMBL/GenBank/DDBJ whole genome shotgun (WGS) entry which is preliminary data.</text>
</comment>
<dbReference type="EMBL" id="MFJZ01000019">
    <property type="protein sequence ID" value="OGG30493.1"/>
    <property type="molecule type" value="Genomic_DNA"/>
</dbReference>
<dbReference type="STRING" id="1798396.A2973_04725"/>
<evidence type="ECO:0000313" key="1">
    <source>
        <dbReference type="EMBL" id="OGG30493.1"/>
    </source>
</evidence>